<name>A0A6M4GTW1_9PROT</name>
<keyword evidence="2 5" id="KW-0808">Transferase</keyword>
<dbReference type="PANTHER" id="PTHR42689:SF1">
    <property type="entry name" value="ACETYL-COA ACYLTRANSFERASE FADA2 (3-KETOACYL-COA THIOLASE) (BETA-KETOTHIOLASE)-RELATED"/>
    <property type="match status" value="1"/>
</dbReference>
<dbReference type="InterPro" id="IPR050521">
    <property type="entry name" value="3-ketoacyl-CoA_Thiolase"/>
</dbReference>
<evidence type="ECO:0000256" key="5">
    <source>
        <dbReference type="RuleBase" id="RU003557"/>
    </source>
</evidence>
<dbReference type="PIRSF" id="PIRSF000429">
    <property type="entry name" value="Ac-CoA_Ac_transf"/>
    <property type="match status" value="1"/>
</dbReference>
<gene>
    <name evidence="8" type="primary">fadI</name>
    <name evidence="8" type="ORF">DSM104443_00103</name>
</gene>
<evidence type="ECO:0000313" key="9">
    <source>
        <dbReference type="Proteomes" id="UP000501534"/>
    </source>
</evidence>
<dbReference type="Pfam" id="PF00108">
    <property type="entry name" value="Thiolase_N"/>
    <property type="match status" value="1"/>
</dbReference>
<dbReference type="PROSITE" id="PS00737">
    <property type="entry name" value="THIOLASE_2"/>
    <property type="match status" value="1"/>
</dbReference>
<dbReference type="GO" id="GO:0003988">
    <property type="term" value="F:acetyl-CoA C-acyltransferase activity"/>
    <property type="evidence" value="ECO:0007669"/>
    <property type="project" value="UniProtKB-EC"/>
</dbReference>
<dbReference type="Pfam" id="PF02803">
    <property type="entry name" value="Thiolase_C"/>
    <property type="match status" value="1"/>
</dbReference>
<feature type="domain" description="Thiolase N-terminal" evidence="6">
    <location>
        <begin position="7"/>
        <end position="268"/>
    </location>
</feature>
<keyword evidence="3 5" id="KW-0012">Acyltransferase</keyword>
<dbReference type="InterPro" id="IPR020617">
    <property type="entry name" value="Thiolase_C"/>
</dbReference>
<feature type="domain" description="Thiolase C-terminal" evidence="7">
    <location>
        <begin position="282"/>
        <end position="421"/>
    </location>
</feature>
<dbReference type="GO" id="GO:0005829">
    <property type="term" value="C:cytosol"/>
    <property type="evidence" value="ECO:0007669"/>
    <property type="project" value="TreeGrafter"/>
</dbReference>
<feature type="active site" description="Proton acceptor" evidence="4">
    <location>
        <position position="409"/>
    </location>
</feature>
<dbReference type="KEGG" id="uru:DSM104443_00103"/>
<proteinExistence type="inferred from homology"/>
<dbReference type="InterPro" id="IPR020616">
    <property type="entry name" value="Thiolase_N"/>
</dbReference>
<dbReference type="RefSeq" id="WP_171088769.1">
    <property type="nucleotide sequence ID" value="NZ_CP053069.1"/>
</dbReference>
<evidence type="ECO:0000313" key="8">
    <source>
        <dbReference type="EMBL" id="QJR09067.1"/>
    </source>
</evidence>
<evidence type="ECO:0000256" key="3">
    <source>
        <dbReference type="ARBA" id="ARBA00023315"/>
    </source>
</evidence>
<organism evidence="8 9">
    <name type="scientific">Usitatibacter rugosus</name>
    <dbReference type="NCBI Taxonomy" id="2732067"/>
    <lineage>
        <taxon>Bacteria</taxon>
        <taxon>Pseudomonadati</taxon>
        <taxon>Pseudomonadota</taxon>
        <taxon>Betaproteobacteria</taxon>
        <taxon>Nitrosomonadales</taxon>
        <taxon>Usitatibacteraceae</taxon>
        <taxon>Usitatibacter</taxon>
    </lineage>
</organism>
<comment type="similarity">
    <text evidence="1 5">Belongs to the thiolase-like superfamily. Thiolase family.</text>
</comment>
<evidence type="ECO:0000256" key="2">
    <source>
        <dbReference type="ARBA" id="ARBA00022679"/>
    </source>
</evidence>
<dbReference type="CDD" id="cd00751">
    <property type="entry name" value="thiolase"/>
    <property type="match status" value="1"/>
</dbReference>
<evidence type="ECO:0000256" key="4">
    <source>
        <dbReference type="PIRSR" id="PIRSR000429-1"/>
    </source>
</evidence>
<evidence type="ECO:0000259" key="7">
    <source>
        <dbReference type="Pfam" id="PF02803"/>
    </source>
</evidence>
<dbReference type="EMBL" id="CP053069">
    <property type="protein sequence ID" value="QJR09067.1"/>
    <property type="molecule type" value="Genomic_DNA"/>
</dbReference>
<dbReference type="Proteomes" id="UP000501534">
    <property type="component" value="Chromosome"/>
</dbReference>
<protein>
    <submittedName>
        <fullName evidence="8">3-ketoacyl-CoA thiolase FadI</fullName>
        <ecNumber evidence="8">2.3.1.16</ecNumber>
    </submittedName>
</protein>
<dbReference type="EC" id="2.3.1.16" evidence="8"/>
<reference evidence="8 9" key="1">
    <citation type="submission" date="2020-04" db="EMBL/GenBank/DDBJ databases">
        <title>Usitatibacter rugosus gen. nov., sp. nov. and Usitatibacter palustris sp. nov., novel members of Usitatibacteraceae fam. nov. within the order Nitrosomonadales isolated from soil.</title>
        <authorList>
            <person name="Huber K.J."/>
            <person name="Neumann-Schaal M."/>
            <person name="Geppert A."/>
            <person name="Luckner M."/>
            <person name="Wanner G."/>
            <person name="Overmann J."/>
        </authorList>
    </citation>
    <scope>NUCLEOTIDE SEQUENCE [LARGE SCALE GENOMIC DNA]</scope>
    <source>
        <strain evidence="8 9">0125_3</strain>
    </source>
</reference>
<dbReference type="Gene3D" id="3.40.47.10">
    <property type="match status" value="1"/>
</dbReference>
<feature type="active site" description="Proton acceptor" evidence="4">
    <location>
        <position position="378"/>
    </location>
</feature>
<dbReference type="InterPro" id="IPR002155">
    <property type="entry name" value="Thiolase"/>
</dbReference>
<dbReference type="InterPro" id="IPR016039">
    <property type="entry name" value="Thiolase-like"/>
</dbReference>
<feature type="active site" description="Acyl-thioester intermediate" evidence="4">
    <location>
        <position position="88"/>
    </location>
</feature>
<sequence length="422" mass="44869">MNTHDIFLVPGISTPFARVDGPLRTQDAVALSVPVAKAMAGGCPQGAIDLVIWGTVAPNLGWSNIAREVWIDAGLDRSVPAFSTVMACSTSMVATFEAAGMLGAEHQLAVCGGVESMSRVQIGLTQGLSVWIRRLSQARSFGERVDRFMEIRGSDIKLHIPSVANRATGKSMGEHCEEMAKFWNIARVDQDRIAYESHRRAVAAIASGFFDDLVIPVEGMAKHGIPRADTSPEKLATLKPAFDRTSGKGTITAGNASPLTDGAAGVWVGTAEGVARLPANRPRVKLVDWEIAAVDLFNEGLLMAPAYAIPRLLARHGLSLASIDLWEIHEAFAAQVLCNVAALENETFLREKAKVDAPMGKFPWERWNPNGGSVSIGHPFGATGARILSQAVKELAAMGKGKRAIVSICADGGLGTVALLES</sequence>
<evidence type="ECO:0000256" key="1">
    <source>
        <dbReference type="ARBA" id="ARBA00010982"/>
    </source>
</evidence>
<accession>A0A6M4GTW1</accession>
<evidence type="ECO:0000259" key="6">
    <source>
        <dbReference type="Pfam" id="PF00108"/>
    </source>
</evidence>
<dbReference type="NCBIfam" id="TIGR01930">
    <property type="entry name" value="AcCoA-C-Actrans"/>
    <property type="match status" value="1"/>
</dbReference>
<keyword evidence="9" id="KW-1185">Reference proteome</keyword>
<dbReference type="PANTHER" id="PTHR42689">
    <property type="entry name" value="ACETYL-COA ACYLTRANSFERASE FADA2 (3-KETOACYL-COA THIOLASE) (BETA-KETOTHIOLASE)-RELATED"/>
    <property type="match status" value="1"/>
</dbReference>
<dbReference type="SUPFAM" id="SSF53901">
    <property type="entry name" value="Thiolase-like"/>
    <property type="match status" value="2"/>
</dbReference>
<dbReference type="AlphaFoldDB" id="A0A6M4GTW1"/>
<dbReference type="InterPro" id="IPR020613">
    <property type="entry name" value="Thiolase_CS"/>
</dbReference>